<sequence>CRPLALGGLGIRDLHRTGVALRTRWLWLQRTDPDRSWKHLHLPTDHEASVLFRASTTWTIGNGNTCKFWQDHWLNGHSIPEIAPTLSA</sequence>
<reference evidence="1" key="3">
    <citation type="journal article" date="2017" name="Nature">
        <title>Genome sequence of the progenitor of the wheat D genome Aegilops tauschii.</title>
        <authorList>
            <person name="Luo M.C."/>
            <person name="Gu Y.Q."/>
            <person name="Puiu D."/>
            <person name="Wang H."/>
            <person name="Twardziok S.O."/>
            <person name="Deal K.R."/>
            <person name="Huo N."/>
            <person name="Zhu T."/>
            <person name="Wang L."/>
            <person name="Wang Y."/>
            <person name="McGuire P.E."/>
            <person name="Liu S."/>
            <person name="Long H."/>
            <person name="Ramasamy R.K."/>
            <person name="Rodriguez J.C."/>
            <person name="Van S.L."/>
            <person name="Yuan L."/>
            <person name="Wang Z."/>
            <person name="Xia Z."/>
            <person name="Xiao L."/>
            <person name="Anderson O.D."/>
            <person name="Ouyang S."/>
            <person name="Liang Y."/>
            <person name="Zimin A.V."/>
            <person name="Pertea G."/>
            <person name="Qi P."/>
            <person name="Bennetzen J.L."/>
            <person name="Dai X."/>
            <person name="Dawson M.W."/>
            <person name="Muller H.G."/>
            <person name="Kugler K."/>
            <person name="Rivarola-Duarte L."/>
            <person name="Spannagl M."/>
            <person name="Mayer K.F.X."/>
            <person name="Lu F.H."/>
            <person name="Bevan M.W."/>
            <person name="Leroy P."/>
            <person name="Li P."/>
            <person name="You F.M."/>
            <person name="Sun Q."/>
            <person name="Liu Z."/>
            <person name="Lyons E."/>
            <person name="Wicker T."/>
            <person name="Salzberg S.L."/>
            <person name="Devos K.M."/>
            <person name="Dvorak J."/>
        </authorList>
    </citation>
    <scope>NUCLEOTIDE SEQUENCE [LARGE SCALE GENOMIC DNA]</scope>
    <source>
        <strain evidence="1">cv. AL8/78</strain>
    </source>
</reference>
<proteinExistence type="predicted"/>
<protein>
    <recommendedName>
        <fullName evidence="3">Reverse transcriptase zinc-binding domain-containing protein</fullName>
    </recommendedName>
</protein>
<evidence type="ECO:0008006" key="3">
    <source>
        <dbReference type="Google" id="ProtNLM"/>
    </source>
</evidence>
<dbReference type="STRING" id="200361.A0A453T4A0"/>
<reference evidence="2" key="2">
    <citation type="journal article" date="2017" name="Nat. Plants">
        <title>The Aegilops tauschii genome reveals multiple impacts of transposons.</title>
        <authorList>
            <person name="Zhao G."/>
            <person name="Zou C."/>
            <person name="Li K."/>
            <person name="Wang K."/>
            <person name="Li T."/>
            <person name="Gao L."/>
            <person name="Zhang X."/>
            <person name="Wang H."/>
            <person name="Yang Z."/>
            <person name="Liu X."/>
            <person name="Jiang W."/>
            <person name="Mao L."/>
            <person name="Kong X."/>
            <person name="Jiao Y."/>
            <person name="Jia J."/>
        </authorList>
    </citation>
    <scope>NUCLEOTIDE SEQUENCE [LARGE SCALE GENOMIC DNA]</scope>
    <source>
        <strain evidence="2">cv. AL8/78</strain>
    </source>
</reference>
<organism evidence="1 2">
    <name type="scientific">Aegilops tauschii subsp. strangulata</name>
    <name type="common">Goatgrass</name>
    <dbReference type="NCBI Taxonomy" id="200361"/>
    <lineage>
        <taxon>Eukaryota</taxon>
        <taxon>Viridiplantae</taxon>
        <taxon>Streptophyta</taxon>
        <taxon>Embryophyta</taxon>
        <taxon>Tracheophyta</taxon>
        <taxon>Spermatophyta</taxon>
        <taxon>Magnoliopsida</taxon>
        <taxon>Liliopsida</taxon>
        <taxon>Poales</taxon>
        <taxon>Poaceae</taxon>
        <taxon>BOP clade</taxon>
        <taxon>Pooideae</taxon>
        <taxon>Triticodae</taxon>
        <taxon>Triticeae</taxon>
        <taxon>Triticinae</taxon>
        <taxon>Aegilops</taxon>
    </lineage>
</organism>
<name>A0A453T4A0_AEGTS</name>
<keyword evidence="2" id="KW-1185">Reference proteome</keyword>
<accession>A0A453T4A0</accession>
<dbReference type="Gramene" id="AET7Gv21234800.2">
    <property type="protein sequence ID" value="AET7Gv21234800.2"/>
    <property type="gene ID" value="AET7Gv21234800"/>
</dbReference>
<dbReference type="EnsemblPlants" id="AET7Gv21234800.2">
    <property type="protein sequence ID" value="AET7Gv21234800.2"/>
    <property type="gene ID" value="AET7Gv21234800"/>
</dbReference>
<reference evidence="1" key="5">
    <citation type="journal article" date="2021" name="G3 (Bethesda)">
        <title>Aegilops tauschii genome assembly Aet v5.0 features greater sequence contiguity and improved annotation.</title>
        <authorList>
            <person name="Wang L."/>
            <person name="Zhu T."/>
            <person name="Rodriguez J.C."/>
            <person name="Deal K.R."/>
            <person name="Dubcovsky J."/>
            <person name="McGuire P.E."/>
            <person name="Lux T."/>
            <person name="Spannagl M."/>
            <person name="Mayer K.F.X."/>
            <person name="Baldrich P."/>
            <person name="Meyers B.C."/>
            <person name="Huo N."/>
            <person name="Gu Y.Q."/>
            <person name="Zhou H."/>
            <person name="Devos K.M."/>
            <person name="Bennetzen J.L."/>
            <person name="Unver T."/>
            <person name="Budak H."/>
            <person name="Gulick P.J."/>
            <person name="Galiba G."/>
            <person name="Kalapos B."/>
            <person name="Nelson D.R."/>
            <person name="Li P."/>
            <person name="You F.M."/>
            <person name="Luo M.C."/>
            <person name="Dvorak J."/>
        </authorList>
    </citation>
    <scope>NUCLEOTIDE SEQUENCE [LARGE SCALE GENOMIC DNA]</scope>
    <source>
        <strain evidence="1">cv. AL8/78</strain>
    </source>
</reference>
<dbReference type="Proteomes" id="UP000015105">
    <property type="component" value="Chromosome 7D"/>
</dbReference>
<reference evidence="1" key="4">
    <citation type="submission" date="2019-03" db="UniProtKB">
        <authorList>
            <consortium name="EnsemblPlants"/>
        </authorList>
    </citation>
    <scope>IDENTIFICATION</scope>
</reference>
<evidence type="ECO:0000313" key="1">
    <source>
        <dbReference type="EnsemblPlants" id="AET7Gv21234800.2"/>
    </source>
</evidence>
<dbReference type="AlphaFoldDB" id="A0A453T4A0"/>
<reference evidence="2" key="1">
    <citation type="journal article" date="2014" name="Science">
        <title>Ancient hybridizations among the ancestral genomes of bread wheat.</title>
        <authorList>
            <consortium name="International Wheat Genome Sequencing Consortium,"/>
            <person name="Marcussen T."/>
            <person name="Sandve S.R."/>
            <person name="Heier L."/>
            <person name="Spannagl M."/>
            <person name="Pfeifer M."/>
            <person name="Jakobsen K.S."/>
            <person name="Wulff B.B."/>
            <person name="Steuernagel B."/>
            <person name="Mayer K.F."/>
            <person name="Olsen O.A."/>
        </authorList>
    </citation>
    <scope>NUCLEOTIDE SEQUENCE [LARGE SCALE GENOMIC DNA]</scope>
    <source>
        <strain evidence="2">cv. AL8/78</strain>
    </source>
</reference>
<evidence type="ECO:0000313" key="2">
    <source>
        <dbReference type="Proteomes" id="UP000015105"/>
    </source>
</evidence>